<comment type="caution">
    <text evidence="1">The sequence shown here is derived from an EMBL/GenBank/DDBJ whole genome shotgun (WGS) entry which is preliminary data.</text>
</comment>
<organism evidence="1 2">
    <name type="scientific">Acinetobacter bohemicus ANC 3994</name>
    <dbReference type="NCBI Taxonomy" id="1217715"/>
    <lineage>
        <taxon>Bacteria</taxon>
        <taxon>Pseudomonadati</taxon>
        <taxon>Pseudomonadota</taxon>
        <taxon>Gammaproteobacteria</taxon>
        <taxon>Moraxellales</taxon>
        <taxon>Moraxellaceae</taxon>
        <taxon>Acinetobacter</taxon>
    </lineage>
</organism>
<dbReference type="HOGENOM" id="CLU_152360_0_0_6"/>
<dbReference type="RefSeq" id="WP_004647973.1">
    <property type="nucleotide sequence ID" value="NZ_KB849164.1"/>
</dbReference>
<reference evidence="1 2" key="1">
    <citation type="submission" date="2013-02" db="EMBL/GenBank/DDBJ databases">
        <title>The Genome Sequence of Acinetobacter sp. ANC 3994.</title>
        <authorList>
            <consortium name="The Broad Institute Genome Sequencing Platform"/>
            <consortium name="The Broad Institute Genome Sequencing Center for Infectious Disease"/>
            <person name="Cerqueira G."/>
            <person name="Feldgarden M."/>
            <person name="Courvalin P."/>
            <person name="Perichon B."/>
            <person name="Grillot-Courvalin C."/>
            <person name="Clermont D."/>
            <person name="Rocha E."/>
            <person name="Yoon E.-J."/>
            <person name="Nemec A."/>
            <person name="Walker B."/>
            <person name="Young S.K."/>
            <person name="Zeng Q."/>
            <person name="Gargeya S."/>
            <person name="Fitzgerald M."/>
            <person name="Haas B."/>
            <person name="Abouelleil A."/>
            <person name="Alvarado L."/>
            <person name="Arachchi H.M."/>
            <person name="Berlin A.M."/>
            <person name="Chapman S.B."/>
            <person name="Dewar J."/>
            <person name="Goldberg J."/>
            <person name="Griggs A."/>
            <person name="Gujja S."/>
            <person name="Hansen M."/>
            <person name="Howarth C."/>
            <person name="Imamovic A."/>
            <person name="Larimer J."/>
            <person name="McCowan C."/>
            <person name="Murphy C."/>
            <person name="Neiman D."/>
            <person name="Pearson M."/>
            <person name="Priest M."/>
            <person name="Roberts A."/>
            <person name="Saif S."/>
            <person name="Shea T."/>
            <person name="Sisk P."/>
            <person name="Sykes S."/>
            <person name="Wortman J."/>
            <person name="Nusbaum C."/>
            <person name="Birren B."/>
        </authorList>
    </citation>
    <scope>NUCLEOTIDE SEQUENCE [LARGE SCALE GENOMIC DNA]</scope>
    <source>
        <strain evidence="1 2">ANC 3994</strain>
    </source>
</reference>
<dbReference type="PATRIC" id="fig|1217715.3.peg.1512"/>
<gene>
    <name evidence="1" type="ORF">F994_01556</name>
</gene>
<name>N8Q9Q8_9GAMM</name>
<dbReference type="AlphaFoldDB" id="N8Q9Q8"/>
<protein>
    <submittedName>
        <fullName evidence="1">Uncharacterized protein</fullName>
    </submittedName>
</protein>
<evidence type="ECO:0000313" key="1">
    <source>
        <dbReference type="EMBL" id="ENU19928.1"/>
    </source>
</evidence>
<accession>N8Q9Q8</accession>
<dbReference type="Proteomes" id="UP000013086">
    <property type="component" value="Unassembled WGS sequence"/>
</dbReference>
<dbReference type="EMBL" id="APOH01000012">
    <property type="protein sequence ID" value="ENU19928.1"/>
    <property type="molecule type" value="Genomic_DNA"/>
</dbReference>
<proteinExistence type="predicted"/>
<sequence>MIEQDGLKFEQIEYRTLNPKAQETYNFHKMAAILADYGSKGLWFNNAWNGADGIAIHIDGISNFKSQLKDAVSCRQKYRAKQLYIAFFELSYLYIDAHNFVLHKWKMISQTKNA</sequence>
<evidence type="ECO:0000313" key="2">
    <source>
        <dbReference type="Proteomes" id="UP000013086"/>
    </source>
</evidence>